<keyword evidence="3" id="KW-1185">Reference proteome</keyword>
<sequence length="185" mass="20291">MNTCLNHTELKADFVCAVCGKYFCEECVGERFYPQPGFICHQCSGEQPADAPQPLPQHPKAEKRSTNNSAPRNAVLTASIEWAVIGLCIVIMLGLGAYRYSQPKWTPELLSDQPEDVATYCLSVLNVMEVEGEAPTLEEIAAVCPKPIKAEKVNSSILVTTPDSFAYGFSEIEVQFDPTTLTVTE</sequence>
<evidence type="ECO:0008006" key="4">
    <source>
        <dbReference type="Google" id="ProtNLM"/>
    </source>
</evidence>
<proteinExistence type="predicted"/>
<evidence type="ECO:0000313" key="2">
    <source>
        <dbReference type="EMBL" id="WOJ96881.1"/>
    </source>
</evidence>
<dbReference type="Proteomes" id="UP001626549">
    <property type="component" value="Chromosome"/>
</dbReference>
<keyword evidence="1" id="KW-0812">Transmembrane</keyword>
<keyword evidence="1" id="KW-1133">Transmembrane helix</keyword>
<evidence type="ECO:0000313" key="3">
    <source>
        <dbReference type="Proteomes" id="UP001626549"/>
    </source>
</evidence>
<name>A0ABZ0IBV4_9GAMM</name>
<organism evidence="2 3">
    <name type="scientific">Congregibacter brevis</name>
    <dbReference type="NCBI Taxonomy" id="3081201"/>
    <lineage>
        <taxon>Bacteria</taxon>
        <taxon>Pseudomonadati</taxon>
        <taxon>Pseudomonadota</taxon>
        <taxon>Gammaproteobacteria</taxon>
        <taxon>Cellvibrionales</taxon>
        <taxon>Halieaceae</taxon>
        <taxon>Congregibacter</taxon>
    </lineage>
</organism>
<evidence type="ECO:0000256" key="1">
    <source>
        <dbReference type="SAM" id="Phobius"/>
    </source>
</evidence>
<dbReference type="RefSeq" id="WP_407327571.1">
    <property type="nucleotide sequence ID" value="NZ_CP136865.1"/>
</dbReference>
<dbReference type="EMBL" id="CP136865">
    <property type="protein sequence ID" value="WOJ96881.1"/>
    <property type="molecule type" value="Genomic_DNA"/>
</dbReference>
<gene>
    <name evidence="2" type="ORF">R0137_16785</name>
</gene>
<protein>
    <recommendedName>
        <fullName evidence="4">B box-type domain-containing protein</fullName>
    </recommendedName>
</protein>
<feature type="transmembrane region" description="Helical" evidence="1">
    <location>
        <begin position="74"/>
        <end position="98"/>
    </location>
</feature>
<keyword evidence="1" id="KW-0472">Membrane</keyword>
<reference evidence="2 3" key="1">
    <citation type="submission" date="2023-10" db="EMBL/GenBank/DDBJ databases">
        <title>Two novel species belonging to the OM43/NOR5 clade.</title>
        <authorList>
            <person name="Park M."/>
        </authorList>
    </citation>
    <scope>NUCLEOTIDE SEQUENCE [LARGE SCALE GENOMIC DNA]</scope>
    <source>
        <strain evidence="2 3">IMCC45268</strain>
    </source>
</reference>
<accession>A0ABZ0IBV4</accession>